<dbReference type="STRING" id="1447875.A0A2B7WIG4"/>
<dbReference type="EMBL" id="PDNB01000282">
    <property type="protein sequence ID" value="PGG96412.1"/>
    <property type="molecule type" value="Genomic_DNA"/>
</dbReference>
<organism evidence="2 3">
    <name type="scientific">Helicocarpus griseus UAMH5409</name>
    <dbReference type="NCBI Taxonomy" id="1447875"/>
    <lineage>
        <taxon>Eukaryota</taxon>
        <taxon>Fungi</taxon>
        <taxon>Dikarya</taxon>
        <taxon>Ascomycota</taxon>
        <taxon>Pezizomycotina</taxon>
        <taxon>Eurotiomycetes</taxon>
        <taxon>Eurotiomycetidae</taxon>
        <taxon>Onygenales</taxon>
        <taxon>Ajellomycetaceae</taxon>
        <taxon>Helicocarpus</taxon>
    </lineage>
</organism>
<reference evidence="2 3" key="1">
    <citation type="submission" date="2017-10" db="EMBL/GenBank/DDBJ databases">
        <title>Comparative genomics in systemic dimorphic fungi from Ajellomycetaceae.</title>
        <authorList>
            <person name="Munoz J.F."/>
            <person name="Mcewen J.G."/>
            <person name="Clay O.K."/>
            <person name="Cuomo C.A."/>
        </authorList>
    </citation>
    <scope>NUCLEOTIDE SEQUENCE [LARGE SCALE GENOMIC DNA]</scope>
    <source>
        <strain evidence="2 3">UAMH5409</strain>
    </source>
</reference>
<accession>A0A2B7WIG4</accession>
<keyword evidence="3" id="KW-1185">Reference proteome</keyword>
<name>A0A2B7WIG4_9EURO</name>
<gene>
    <name evidence="2" type="ORF">AJ79_09607</name>
</gene>
<dbReference type="OrthoDB" id="4062651at2759"/>
<proteinExistence type="predicted"/>
<comment type="caution">
    <text evidence="2">The sequence shown here is derived from an EMBL/GenBank/DDBJ whole genome shotgun (WGS) entry which is preliminary data.</text>
</comment>
<dbReference type="Proteomes" id="UP000223968">
    <property type="component" value="Unassembled WGS sequence"/>
</dbReference>
<evidence type="ECO:0000313" key="2">
    <source>
        <dbReference type="EMBL" id="PGG96412.1"/>
    </source>
</evidence>
<feature type="compositionally biased region" description="Basic and acidic residues" evidence="1">
    <location>
        <begin position="105"/>
        <end position="120"/>
    </location>
</feature>
<evidence type="ECO:0000313" key="3">
    <source>
        <dbReference type="Proteomes" id="UP000223968"/>
    </source>
</evidence>
<protein>
    <submittedName>
        <fullName evidence="2">Uncharacterized protein</fullName>
    </submittedName>
</protein>
<sequence length="120" mass="12990">MAQNAALFHLVPLNDVSRESLSQPDNRRFVSLSAEKALGLGLEVGFHVSSVPGRVIARLGRNGDLILQQRNISAVHVAFELHPDTLAVLLSVRAKHMSSVTVKPAKSDEEGGERENIEGD</sequence>
<evidence type="ECO:0000256" key="1">
    <source>
        <dbReference type="SAM" id="MobiDB-lite"/>
    </source>
</evidence>
<feature type="region of interest" description="Disordered" evidence="1">
    <location>
        <begin position="100"/>
        <end position="120"/>
    </location>
</feature>
<dbReference type="AlphaFoldDB" id="A0A2B7WIG4"/>